<proteinExistence type="predicted"/>
<name>A0A371G0S8_MUCPR</name>
<protein>
    <submittedName>
        <fullName evidence="2">Uncharacterized protein</fullName>
    </submittedName>
</protein>
<dbReference type="EMBL" id="QJKJ01007127">
    <property type="protein sequence ID" value="RDX84174.1"/>
    <property type="molecule type" value="Genomic_DNA"/>
</dbReference>
<evidence type="ECO:0000256" key="1">
    <source>
        <dbReference type="SAM" id="Phobius"/>
    </source>
</evidence>
<evidence type="ECO:0000313" key="3">
    <source>
        <dbReference type="Proteomes" id="UP000257109"/>
    </source>
</evidence>
<keyword evidence="1" id="KW-0472">Membrane</keyword>
<dbReference type="Proteomes" id="UP000257109">
    <property type="component" value="Unassembled WGS sequence"/>
</dbReference>
<keyword evidence="3" id="KW-1185">Reference proteome</keyword>
<organism evidence="2 3">
    <name type="scientific">Mucuna pruriens</name>
    <name type="common">Velvet bean</name>
    <name type="synonym">Dolichos pruriens</name>
    <dbReference type="NCBI Taxonomy" id="157652"/>
    <lineage>
        <taxon>Eukaryota</taxon>
        <taxon>Viridiplantae</taxon>
        <taxon>Streptophyta</taxon>
        <taxon>Embryophyta</taxon>
        <taxon>Tracheophyta</taxon>
        <taxon>Spermatophyta</taxon>
        <taxon>Magnoliopsida</taxon>
        <taxon>eudicotyledons</taxon>
        <taxon>Gunneridae</taxon>
        <taxon>Pentapetalae</taxon>
        <taxon>rosids</taxon>
        <taxon>fabids</taxon>
        <taxon>Fabales</taxon>
        <taxon>Fabaceae</taxon>
        <taxon>Papilionoideae</taxon>
        <taxon>50 kb inversion clade</taxon>
        <taxon>NPAAA clade</taxon>
        <taxon>indigoferoid/millettioid clade</taxon>
        <taxon>Phaseoleae</taxon>
        <taxon>Mucuna</taxon>
    </lineage>
</organism>
<reference evidence="2" key="1">
    <citation type="submission" date="2018-05" db="EMBL/GenBank/DDBJ databases">
        <title>Draft genome of Mucuna pruriens seed.</title>
        <authorList>
            <person name="Nnadi N.E."/>
            <person name="Vos R."/>
            <person name="Hasami M.H."/>
            <person name="Devisetty U.K."/>
            <person name="Aguiy J.C."/>
        </authorList>
    </citation>
    <scope>NUCLEOTIDE SEQUENCE [LARGE SCALE GENOMIC DNA]</scope>
    <source>
        <strain evidence="2">JCA_2017</strain>
    </source>
</reference>
<feature type="transmembrane region" description="Helical" evidence="1">
    <location>
        <begin position="17"/>
        <end position="37"/>
    </location>
</feature>
<feature type="non-terminal residue" evidence="2">
    <location>
        <position position="1"/>
    </location>
</feature>
<keyword evidence="1" id="KW-0812">Transmembrane</keyword>
<evidence type="ECO:0000313" key="2">
    <source>
        <dbReference type="EMBL" id="RDX84174.1"/>
    </source>
</evidence>
<sequence>MAGIISVGIGLLKKASIIYFKIVLVEAWLFWISILPIEGKEAMVLSIAKEQLHKALTGMKSYKFLKA</sequence>
<gene>
    <name evidence="2" type="ORF">CR513_34817</name>
</gene>
<dbReference type="AlphaFoldDB" id="A0A371G0S8"/>
<comment type="caution">
    <text evidence="2">The sequence shown here is derived from an EMBL/GenBank/DDBJ whole genome shotgun (WGS) entry which is preliminary data.</text>
</comment>
<accession>A0A371G0S8</accession>
<keyword evidence="1" id="KW-1133">Transmembrane helix</keyword>